<name>A0A454XXK6_PRIPA</name>
<accession>A0A8R1U5K5</accession>
<evidence type="ECO:0000256" key="1">
    <source>
        <dbReference type="SAM" id="MobiDB-lite"/>
    </source>
</evidence>
<organism evidence="2 3">
    <name type="scientific">Pristionchus pacificus</name>
    <name type="common">Parasitic nematode worm</name>
    <dbReference type="NCBI Taxonomy" id="54126"/>
    <lineage>
        <taxon>Eukaryota</taxon>
        <taxon>Metazoa</taxon>
        <taxon>Ecdysozoa</taxon>
        <taxon>Nematoda</taxon>
        <taxon>Chromadorea</taxon>
        <taxon>Rhabditida</taxon>
        <taxon>Rhabditina</taxon>
        <taxon>Diplogasteromorpha</taxon>
        <taxon>Diplogasteroidea</taxon>
        <taxon>Neodiplogasteridae</taxon>
        <taxon>Pristionchus</taxon>
    </lineage>
</organism>
<gene>
    <name evidence="2" type="primary">WBGene00095129</name>
</gene>
<evidence type="ECO:0000313" key="3">
    <source>
        <dbReference type="Proteomes" id="UP000005239"/>
    </source>
</evidence>
<reference evidence="2" key="2">
    <citation type="submission" date="2022-06" db="UniProtKB">
        <authorList>
            <consortium name="EnsemblMetazoa"/>
        </authorList>
    </citation>
    <scope>IDENTIFICATION</scope>
    <source>
        <strain evidence="2">PS312</strain>
    </source>
</reference>
<evidence type="ECO:0000313" key="2">
    <source>
        <dbReference type="EnsemblMetazoa" id="PPA05575.1"/>
    </source>
</evidence>
<accession>A0A454XXK6</accession>
<protein>
    <submittedName>
        <fullName evidence="2">Uncharacterized protein</fullName>
    </submittedName>
</protein>
<dbReference type="Proteomes" id="UP000005239">
    <property type="component" value="Unassembled WGS sequence"/>
</dbReference>
<dbReference type="AlphaFoldDB" id="A0A454XXK6"/>
<feature type="region of interest" description="Disordered" evidence="1">
    <location>
        <begin position="26"/>
        <end position="48"/>
    </location>
</feature>
<reference evidence="3" key="1">
    <citation type="journal article" date="2008" name="Nat. Genet.">
        <title>The Pristionchus pacificus genome provides a unique perspective on nematode lifestyle and parasitism.</title>
        <authorList>
            <person name="Dieterich C."/>
            <person name="Clifton S.W."/>
            <person name="Schuster L.N."/>
            <person name="Chinwalla A."/>
            <person name="Delehaunty K."/>
            <person name="Dinkelacker I."/>
            <person name="Fulton L."/>
            <person name="Fulton R."/>
            <person name="Godfrey J."/>
            <person name="Minx P."/>
            <person name="Mitreva M."/>
            <person name="Roeseler W."/>
            <person name="Tian H."/>
            <person name="Witte H."/>
            <person name="Yang S.P."/>
            <person name="Wilson R.K."/>
            <person name="Sommer R.J."/>
        </authorList>
    </citation>
    <scope>NUCLEOTIDE SEQUENCE [LARGE SCALE GENOMIC DNA]</scope>
    <source>
        <strain evidence="3">PS312</strain>
    </source>
</reference>
<sequence length="73" mass="8153">MAKNFAKDVAQSIAMDYAKEELKDGFRSKPNSFTKPAQHSSGEGYKVPVNWNANSNMSPMAQTFHTAMQKRSL</sequence>
<dbReference type="EnsemblMetazoa" id="PPA05575.1">
    <property type="protein sequence ID" value="PPA05575.1"/>
    <property type="gene ID" value="WBGene00095129"/>
</dbReference>
<feature type="compositionally biased region" description="Polar residues" evidence="1">
    <location>
        <begin position="29"/>
        <end position="41"/>
    </location>
</feature>
<keyword evidence="3" id="KW-1185">Reference proteome</keyword>
<proteinExistence type="predicted"/>